<dbReference type="Pfam" id="PF09411">
    <property type="entry name" value="PagL"/>
    <property type="match status" value="1"/>
</dbReference>
<protein>
    <recommendedName>
        <fullName evidence="4">Acyloxyacyl hydrolase</fullName>
    </recommendedName>
</protein>
<name>A0A425Y764_9BACT</name>
<dbReference type="OrthoDB" id="627554at2"/>
<feature type="chain" id="PRO_5019378536" description="Acyloxyacyl hydrolase" evidence="1">
    <location>
        <begin position="20"/>
        <end position="364"/>
    </location>
</feature>
<organism evidence="2 3">
    <name type="scientific">Ancylomarina euxinus</name>
    <dbReference type="NCBI Taxonomy" id="2283627"/>
    <lineage>
        <taxon>Bacteria</taxon>
        <taxon>Pseudomonadati</taxon>
        <taxon>Bacteroidota</taxon>
        <taxon>Bacteroidia</taxon>
        <taxon>Marinilabiliales</taxon>
        <taxon>Marinifilaceae</taxon>
        <taxon>Ancylomarina</taxon>
    </lineage>
</organism>
<accession>A0A425Y764</accession>
<keyword evidence="3" id="KW-1185">Reference proteome</keyword>
<evidence type="ECO:0000313" key="3">
    <source>
        <dbReference type="Proteomes" id="UP000285794"/>
    </source>
</evidence>
<gene>
    <name evidence="2" type="ORF">DWB61_03550</name>
</gene>
<dbReference type="InterPro" id="IPR018550">
    <property type="entry name" value="Lipid-A_deacylase-rel"/>
</dbReference>
<dbReference type="Gene3D" id="2.40.160.20">
    <property type="match status" value="1"/>
</dbReference>
<evidence type="ECO:0000256" key="1">
    <source>
        <dbReference type="SAM" id="SignalP"/>
    </source>
</evidence>
<dbReference type="Proteomes" id="UP000285794">
    <property type="component" value="Unassembled WGS sequence"/>
</dbReference>
<feature type="signal peptide" evidence="1">
    <location>
        <begin position="1"/>
        <end position="19"/>
    </location>
</feature>
<dbReference type="EMBL" id="QQWG01000002">
    <property type="protein sequence ID" value="RRG24200.1"/>
    <property type="molecule type" value="Genomic_DNA"/>
</dbReference>
<comment type="caution">
    <text evidence="2">The sequence shown here is derived from an EMBL/GenBank/DDBJ whole genome shotgun (WGS) entry which is preliminary data.</text>
</comment>
<evidence type="ECO:0000313" key="2">
    <source>
        <dbReference type="EMBL" id="RRG24200.1"/>
    </source>
</evidence>
<dbReference type="AlphaFoldDB" id="A0A425Y764"/>
<dbReference type="RefSeq" id="WP_125029510.1">
    <property type="nucleotide sequence ID" value="NZ_JAPXVP010000002.1"/>
</dbReference>
<evidence type="ECO:0008006" key="4">
    <source>
        <dbReference type="Google" id="ProtNLM"/>
    </source>
</evidence>
<reference evidence="2 3" key="1">
    <citation type="submission" date="2018-07" db="EMBL/GenBank/DDBJ databases">
        <title>Draft genome sequence of Ancylomarina sp. M1P.</title>
        <authorList>
            <person name="Yadav S."/>
            <person name="Villanueva L."/>
            <person name="Damste J.S.S."/>
        </authorList>
    </citation>
    <scope>NUCLEOTIDE SEQUENCE [LARGE SCALE GENOMIC DNA]</scope>
    <source>
        <strain evidence="2 3">M1P</strain>
    </source>
</reference>
<keyword evidence="1" id="KW-0732">Signal</keyword>
<sequence>MKFTLSICIILLLSFVLQAQDVSLRERFSIGLNYHHGLFVPKNQYINYLIQDNISAFELKLAHYPSPQKPWLKQFAVKKIGLGYYQGTLGNASSLGEVRSLVPFIQFGIKSWKQFQINTDVGMGIAKMTKYFDPVYNYSNKLIGSKYNAHIKLGLEANYSLSHFDLISGIVFSHFSNGSVKHPNDGLNIITGSIGINYKFGKSIQTVTKPTTYSNLKDEFIAIINQAWKETNEEDPHTYYVSIINLSYAKGINSRQRIGGGIDLFYDESVDRGYWTRTPKTSFKDRISQGVFLSHELVISKVSFITHIGCYTLYHTKPDNNPFYNRLGFRYKFSKHLLANLSLKGYLGSSDFIEMGIGYTFNRK</sequence>
<proteinExistence type="predicted"/>